<comment type="caution">
    <text evidence="3">The sequence shown here is derived from an EMBL/GenBank/DDBJ whole genome shotgun (WGS) entry which is preliminary data.</text>
</comment>
<feature type="transmembrane region" description="Helical" evidence="2">
    <location>
        <begin position="12"/>
        <end position="42"/>
    </location>
</feature>
<evidence type="ECO:0000256" key="1">
    <source>
        <dbReference type="SAM" id="MobiDB-lite"/>
    </source>
</evidence>
<keyword evidence="2" id="KW-0812">Transmembrane</keyword>
<accession>A0ABT8M553</accession>
<keyword evidence="4" id="KW-1185">Reference proteome</keyword>
<evidence type="ECO:0000256" key="2">
    <source>
        <dbReference type="SAM" id="Phobius"/>
    </source>
</evidence>
<feature type="region of interest" description="Disordered" evidence="1">
    <location>
        <begin position="48"/>
        <end position="67"/>
    </location>
</feature>
<keyword evidence="2" id="KW-0472">Membrane</keyword>
<dbReference type="EMBL" id="VCYI01000019">
    <property type="protein sequence ID" value="MDN7013738.1"/>
    <property type="molecule type" value="Genomic_DNA"/>
</dbReference>
<reference evidence="3" key="1">
    <citation type="submission" date="2019-05" db="EMBL/GenBank/DDBJ databases">
        <title>Isolation and characterization of methanogens from the cold seep sediment at Four-Way Closure Ridge.</title>
        <authorList>
            <person name="You Y.-T."/>
            <person name="Chen S.-C."/>
            <person name="Zhang W.-L."/>
            <person name="Lai M.-C."/>
        </authorList>
    </citation>
    <scope>NUCLEOTIDE SEQUENCE</scope>
    <source>
        <strain evidence="3">FWC-SCC3</strain>
    </source>
</reference>
<dbReference type="Proteomes" id="UP001168423">
    <property type="component" value="Unassembled WGS sequence"/>
</dbReference>
<sequence>MAPLPETIRIFIVGILLGISIVLTYYFHAILSVGAVFSHFFYIPITSPPSGGGEGASAWPSSSAVWS</sequence>
<evidence type="ECO:0000313" key="4">
    <source>
        <dbReference type="Proteomes" id="UP001168423"/>
    </source>
</evidence>
<dbReference type="RefSeq" id="WP_301678334.1">
    <property type="nucleotide sequence ID" value="NZ_VCYI01000019.1"/>
</dbReference>
<keyword evidence="2" id="KW-1133">Transmembrane helix</keyword>
<evidence type="ECO:0000313" key="3">
    <source>
        <dbReference type="EMBL" id="MDN7013738.1"/>
    </source>
</evidence>
<protein>
    <submittedName>
        <fullName evidence="3">Uncharacterized protein</fullName>
    </submittedName>
</protein>
<feature type="compositionally biased region" description="Low complexity" evidence="1">
    <location>
        <begin position="56"/>
        <end position="67"/>
    </location>
</feature>
<gene>
    <name evidence="3" type="ORF">FGW20_11995</name>
</gene>
<name>A0ABT8M553_9EURY</name>
<proteinExistence type="predicted"/>
<organism evidence="3 4">
    <name type="scientific">Methanoculleus methanifontis</name>
    <dbReference type="NCBI Taxonomy" id="2584086"/>
    <lineage>
        <taxon>Archaea</taxon>
        <taxon>Methanobacteriati</taxon>
        <taxon>Methanobacteriota</taxon>
        <taxon>Stenosarchaea group</taxon>
        <taxon>Methanomicrobia</taxon>
        <taxon>Methanomicrobiales</taxon>
        <taxon>Methanomicrobiaceae</taxon>
        <taxon>Methanoculleus</taxon>
    </lineage>
</organism>